<dbReference type="SUPFAM" id="SSF52047">
    <property type="entry name" value="RNI-like"/>
    <property type="match status" value="1"/>
</dbReference>
<dbReference type="GO" id="GO:0005634">
    <property type="term" value="C:nucleus"/>
    <property type="evidence" value="ECO:0007669"/>
    <property type="project" value="TreeGrafter"/>
</dbReference>
<dbReference type="Gene3D" id="3.80.10.10">
    <property type="entry name" value="Ribonuclease Inhibitor"/>
    <property type="match status" value="2"/>
</dbReference>
<comment type="caution">
    <text evidence="1">The sequence shown here is derived from an EMBL/GenBank/DDBJ whole genome shotgun (WGS) entry which is preliminary data.</text>
</comment>
<evidence type="ECO:0000313" key="2">
    <source>
        <dbReference type="Proteomes" id="UP001385951"/>
    </source>
</evidence>
<dbReference type="GO" id="GO:0006913">
    <property type="term" value="P:nucleocytoplasmic transport"/>
    <property type="evidence" value="ECO:0007669"/>
    <property type="project" value="TreeGrafter"/>
</dbReference>
<dbReference type="EMBL" id="JASBNA010000020">
    <property type="protein sequence ID" value="KAK7685565.1"/>
    <property type="molecule type" value="Genomic_DNA"/>
</dbReference>
<name>A0AAW0G367_9APHY</name>
<proteinExistence type="predicted"/>
<dbReference type="AlphaFoldDB" id="A0AAW0G367"/>
<accession>A0AAW0G367</accession>
<dbReference type="Proteomes" id="UP001385951">
    <property type="component" value="Unassembled WGS sequence"/>
</dbReference>
<gene>
    <name evidence="1" type="ORF">QCA50_011432</name>
</gene>
<organism evidence="1 2">
    <name type="scientific">Cerrena zonata</name>
    <dbReference type="NCBI Taxonomy" id="2478898"/>
    <lineage>
        <taxon>Eukaryota</taxon>
        <taxon>Fungi</taxon>
        <taxon>Dikarya</taxon>
        <taxon>Basidiomycota</taxon>
        <taxon>Agaricomycotina</taxon>
        <taxon>Agaricomycetes</taxon>
        <taxon>Polyporales</taxon>
        <taxon>Cerrenaceae</taxon>
        <taxon>Cerrena</taxon>
    </lineage>
</organism>
<dbReference type="PANTHER" id="PTHR24113">
    <property type="entry name" value="RAN GTPASE-ACTIVATING PROTEIN 1"/>
    <property type="match status" value="1"/>
</dbReference>
<reference evidence="1 2" key="1">
    <citation type="submission" date="2022-09" db="EMBL/GenBank/DDBJ databases">
        <authorList>
            <person name="Palmer J.M."/>
        </authorList>
    </citation>
    <scope>NUCLEOTIDE SEQUENCE [LARGE SCALE GENOMIC DNA]</scope>
    <source>
        <strain evidence="1 2">DSM 7382</strain>
    </source>
</reference>
<protein>
    <recommendedName>
        <fullName evidence="3">RNI-like protein</fullName>
    </recommendedName>
</protein>
<dbReference type="InterPro" id="IPR032675">
    <property type="entry name" value="LRR_dom_sf"/>
</dbReference>
<dbReference type="InterPro" id="IPR027038">
    <property type="entry name" value="RanGap"/>
</dbReference>
<dbReference type="GO" id="GO:0005829">
    <property type="term" value="C:cytosol"/>
    <property type="evidence" value="ECO:0007669"/>
    <property type="project" value="TreeGrafter"/>
</dbReference>
<dbReference type="GO" id="GO:0031267">
    <property type="term" value="F:small GTPase binding"/>
    <property type="evidence" value="ECO:0007669"/>
    <property type="project" value="TreeGrafter"/>
</dbReference>
<dbReference type="PANTHER" id="PTHR24113:SF15">
    <property type="entry name" value="NACHT DOMAIN-CONTAINING PROTEIN"/>
    <property type="match status" value="1"/>
</dbReference>
<sequence>MTPLPSKAPNSVSLSSRKHVSFSAEGLSSVEGARTVIETIESRKQVTKLSLSHNDLADEGCIELFSYLCSPEGRKHQLTEINLVHNHLGDRSLLAISEYLRNNRQLKELWLQANAFSGARDVVATFVDAVNSSQLRTLTLSSNCGDGNVLVSHLMDMLDSTTLGDIQISGADLTQVVIPHIVNYISSPRSRLHTIRANGNKLGIRGVREIVQAVERHNYSLTKVDLLANWTEGSETESDEDHTMEARKRVTERLNIALKRNDRLKKETTKGAFALLRHARAVLLRTAVVHPAVQQTDSPTPISRLPMELQLHILSFIAPTLSTTQRLRIFHFAATPLTLPRLSLTPTADAGCIPDPASVSPVGPAAFGGFNMAAVTKAGHSGCPSGKCMGSGSLMCRREAERLKWLEEMGCDSYEHEP</sequence>
<evidence type="ECO:0000313" key="1">
    <source>
        <dbReference type="EMBL" id="KAK7685565.1"/>
    </source>
</evidence>
<dbReference type="GO" id="GO:0005096">
    <property type="term" value="F:GTPase activator activity"/>
    <property type="evidence" value="ECO:0007669"/>
    <property type="project" value="InterPro"/>
</dbReference>
<dbReference type="GO" id="GO:0048471">
    <property type="term" value="C:perinuclear region of cytoplasm"/>
    <property type="evidence" value="ECO:0007669"/>
    <property type="project" value="TreeGrafter"/>
</dbReference>
<keyword evidence="2" id="KW-1185">Reference proteome</keyword>
<dbReference type="SMART" id="SM00368">
    <property type="entry name" value="LRR_RI"/>
    <property type="match status" value="4"/>
</dbReference>
<evidence type="ECO:0008006" key="3">
    <source>
        <dbReference type="Google" id="ProtNLM"/>
    </source>
</evidence>